<keyword evidence="8" id="KW-0325">Glycoprotein</keyword>
<dbReference type="FunFam" id="2.10.70.10:FF:000060">
    <property type="entry name" value="Complement inhibitory factor H"/>
    <property type="match status" value="1"/>
</dbReference>
<feature type="disulfide bond" evidence="9">
    <location>
        <begin position="544"/>
        <end position="571"/>
    </location>
</feature>
<keyword evidence="13" id="KW-1185">Reference proteome</keyword>
<evidence type="ECO:0000256" key="5">
    <source>
        <dbReference type="ARBA" id="ARBA00022729"/>
    </source>
</evidence>
<keyword evidence="4 9" id="KW-0768">Sushi</keyword>
<feature type="region of interest" description="Disordered" evidence="10">
    <location>
        <begin position="631"/>
        <end position="677"/>
    </location>
</feature>
<feature type="disulfide bond" evidence="9">
    <location>
        <begin position="977"/>
        <end position="1020"/>
    </location>
</feature>
<dbReference type="CTD" id="3075"/>
<feature type="chain" id="PRO_5027684870" evidence="11">
    <location>
        <begin position="19"/>
        <end position="1287"/>
    </location>
</feature>
<feature type="disulfide bond" evidence="9">
    <location>
        <begin position="795"/>
        <end position="838"/>
    </location>
</feature>
<evidence type="ECO:0000256" key="9">
    <source>
        <dbReference type="PROSITE-ProRule" id="PRU00302"/>
    </source>
</evidence>
<sequence>MALLEYIILLMLWGSCSAEAECGPPDSIPIAELVGEWDKESYPHGTEATYLCRPGYIKVGRILWKCLNGEWKEVNPMVKCRNKPCGHPGDLLYGSFDLTRGTDFVFGSRVEYQCDDGYQMISRVNYRECTATGWNNYVPQCEVRKCLPVQPPQNGRIVMTSISDVDEEYPYGYILLFECDSPNYKLSGPNELYCMKSGEWSADVPACEVISCQEPSIPNGKMMSRLPRKMQYENKERIQYECDPGYKHESRGYSECIENGWNPAPSCIEIVCSFQNVVNGNLQPEKNVYRENERVNLICNKGYQPEYKDEFPKCTKTGWSSPLLCVHKDCSFPEIENGRLLQTQYSTYKNYYFPMRKGRKIDYICTEGFFTEEGNSWGGIECTDEGWSPVPKCIKEMCESFRVVNGYPESSAARYQVGDKGRYSCYQGYSTPEGMSSGEIECLKNGWSVQPTCIKICTKPVLHHGHYSDKPVFMAGDILQYECDEGYMTSDRNIIERLKCTESGWTKTPECIAITCSVDDEIPNGVSTPQKEEYENGHVLKFSCNENYKIKGEELRQCYYFGWFPKTLPQCIEITCKRPSRKGALLSPHLQIYKHLDTVNISCEDGYKINGSDLIQCYSFGWYPKPPTCQEVGDEEENTNGTVDENHGVKKPSKLPTDSANRTNTNDTSLSGLVKKCPPAPQLENAETVPSKDYYNGDTVKYICNENCQLQGKEEIECKNEKWTSPPRCIKSTEKCPYPPELHNTVEQNLKDHFNENDTVHFKCHETFILHGSESIQCRKGSWTSPPQCIETQVCKQPPTINNGKAATPLKPSYSDGDIVIYNCDSGYQAEESNEITCTGGKWSTPPQCKETQVCKQPPTINNGKAATPLKPSYSDGDTVIYNCDSGYQAEESNEITCTGGKWSTPPQCKEALATCDKPPFISNGAIQGSELRKYKAGQSVTYRCINYYVMDGSPTVTCLQGRWSQPPTCFEALATCDQPPSISNGAIQGSELRKYKAGQSVTYRCINYYVMDGSPTVTCLQGRWSQPPTCFEPCTASDEEMKTNNIQLRWLDDEKLYVQHGHRVEFTCKYNYVVLPPSQEFRLTCIRGHLDYPKCIKHGSCMVSLVELVKNNLELGKEYTEVLHGSFITFKCKTGFSPVPRQNMKMKCHDTRLTYPKCTSSTPSKSCGPPLAIENGGISGTSISDYVHGSSVEYRCARYYKLKDPKPVVCNDGEWSNPPECVEPCTLNEDQIFKNNIVLSRQHRNEMFYTHMGFVEFECKYGYRFQGTSPLRAQCVNQTLVYPKCS</sequence>
<dbReference type="RefSeq" id="XP_030061757.1">
    <property type="nucleotide sequence ID" value="XM_030205897.1"/>
</dbReference>
<evidence type="ECO:0000256" key="11">
    <source>
        <dbReference type="SAM" id="SignalP"/>
    </source>
</evidence>
<feature type="domain" description="Sushi" evidence="12">
    <location>
        <begin position="83"/>
        <end position="143"/>
    </location>
</feature>
<feature type="disulfide bond" evidence="9">
    <location>
        <begin position="457"/>
        <end position="500"/>
    </location>
</feature>
<reference evidence="14" key="1">
    <citation type="submission" date="2025-08" db="UniProtKB">
        <authorList>
            <consortium name="RefSeq"/>
        </authorList>
    </citation>
    <scope>IDENTIFICATION</scope>
</reference>
<feature type="disulfide bond" evidence="9">
    <location>
        <begin position="855"/>
        <end position="898"/>
    </location>
</feature>
<evidence type="ECO:0000256" key="10">
    <source>
        <dbReference type="SAM" id="MobiDB-lite"/>
    </source>
</evidence>
<evidence type="ECO:0000256" key="2">
    <source>
        <dbReference type="ARBA" id="ARBA00004613"/>
    </source>
</evidence>
<name>A0A6P7Y2M0_9AMPH</name>
<dbReference type="GO" id="GO:0005576">
    <property type="term" value="C:extracellular region"/>
    <property type="evidence" value="ECO:0007669"/>
    <property type="project" value="UniProtKB-SubCell"/>
</dbReference>
<proteinExistence type="predicted"/>
<dbReference type="InterPro" id="IPR000436">
    <property type="entry name" value="Sushi_SCR_CCP_dom"/>
</dbReference>
<feature type="domain" description="Sushi" evidence="12">
    <location>
        <begin position="574"/>
        <end position="631"/>
    </location>
</feature>
<dbReference type="CDD" id="cd00033">
    <property type="entry name" value="CCP"/>
    <property type="match status" value="14"/>
</dbReference>
<feature type="domain" description="Sushi" evidence="12">
    <location>
        <begin position="975"/>
        <end position="1033"/>
    </location>
</feature>
<feature type="compositionally biased region" description="Polar residues" evidence="10">
    <location>
        <begin position="656"/>
        <end position="671"/>
    </location>
</feature>
<feature type="domain" description="Sushi" evidence="12">
    <location>
        <begin position="455"/>
        <end position="513"/>
    </location>
</feature>
<accession>A0A6P7Y2M0</accession>
<dbReference type="PROSITE" id="PS50923">
    <property type="entry name" value="SUSHI"/>
    <property type="match status" value="15"/>
</dbReference>
<dbReference type="Pfam" id="PF00084">
    <property type="entry name" value="Sushi"/>
    <property type="match status" value="16"/>
</dbReference>
<dbReference type="PANTHER" id="PTHR45785">
    <property type="entry name" value="COMPLEMENT FACTOR H-RELATED"/>
    <property type="match status" value="1"/>
</dbReference>
<dbReference type="PANTHER" id="PTHR45785:SF2">
    <property type="entry name" value="COMPLEMENT FACTOR H-RELATED"/>
    <property type="match status" value="1"/>
</dbReference>
<keyword evidence="7 9" id="KW-1015">Disulfide bond</keyword>
<dbReference type="OrthoDB" id="10051774at2759"/>
<dbReference type="SMART" id="SM00032">
    <property type="entry name" value="CCP"/>
    <property type="match status" value="20"/>
</dbReference>
<organism evidence="13 14">
    <name type="scientific">Microcaecilia unicolor</name>
    <dbReference type="NCBI Taxonomy" id="1415580"/>
    <lineage>
        <taxon>Eukaryota</taxon>
        <taxon>Metazoa</taxon>
        <taxon>Chordata</taxon>
        <taxon>Craniata</taxon>
        <taxon>Vertebrata</taxon>
        <taxon>Euteleostomi</taxon>
        <taxon>Amphibia</taxon>
        <taxon>Gymnophiona</taxon>
        <taxon>Siphonopidae</taxon>
        <taxon>Microcaecilia</taxon>
    </lineage>
</organism>
<feature type="signal peptide" evidence="11">
    <location>
        <begin position="1"/>
        <end position="18"/>
    </location>
</feature>
<dbReference type="InterPro" id="IPR051503">
    <property type="entry name" value="ComplSys_Reg/VirEntry_Med"/>
</dbReference>
<feature type="domain" description="Sushi" evidence="12">
    <location>
        <begin position="210"/>
        <end position="269"/>
    </location>
</feature>
<feature type="domain" description="Sushi" evidence="12">
    <location>
        <begin position="853"/>
        <end position="911"/>
    </location>
</feature>
<feature type="domain" description="Sushi" evidence="12">
    <location>
        <begin position="328"/>
        <end position="395"/>
    </location>
</feature>
<feature type="domain" description="Sushi" evidence="12">
    <location>
        <begin position="793"/>
        <end position="851"/>
    </location>
</feature>
<feature type="disulfide bond" evidence="9">
    <location>
        <begin position="1168"/>
        <end position="1211"/>
    </location>
</feature>
<evidence type="ECO:0000313" key="14">
    <source>
        <dbReference type="RefSeq" id="XP_030061757.1"/>
    </source>
</evidence>
<evidence type="ECO:0000256" key="4">
    <source>
        <dbReference type="ARBA" id="ARBA00022659"/>
    </source>
</evidence>
<dbReference type="GeneID" id="115471928"/>
<feature type="domain" description="Sushi" evidence="12">
    <location>
        <begin position="1166"/>
        <end position="1224"/>
    </location>
</feature>
<evidence type="ECO:0000256" key="7">
    <source>
        <dbReference type="ARBA" id="ARBA00023157"/>
    </source>
</evidence>
<comment type="subcellular location">
    <subcellularLocation>
        <location evidence="2">Secreted</location>
    </subcellularLocation>
    <subcellularLocation>
        <location evidence="1">Virion</location>
    </subcellularLocation>
</comment>
<feature type="domain" description="Sushi" evidence="12">
    <location>
        <begin position="734"/>
        <end position="791"/>
    </location>
</feature>
<dbReference type="Gene3D" id="2.10.70.10">
    <property type="entry name" value="Complement Module, domain 1"/>
    <property type="match status" value="20"/>
</dbReference>
<evidence type="ECO:0000259" key="12">
    <source>
        <dbReference type="PROSITE" id="PS50923"/>
    </source>
</evidence>
<dbReference type="FunCoup" id="A0A6P7Y2M0">
    <property type="interactions" value="135"/>
</dbReference>
<keyword evidence="3" id="KW-0964">Secreted</keyword>
<feature type="domain" description="Sushi" evidence="12">
    <location>
        <begin position="144"/>
        <end position="209"/>
    </location>
</feature>
<feature type="disulfide bond" evidence="9">
    <location>
        <begin position="114"/>
        <end position="141"/>
    </location>
</feature>
<feature type="domain" description="Sushi" evidence="12">
    <location>
        <begin position="675"/>
        <end position="731"/>
    </location>
</feature>
<feature type="domain" description="Sushi" evidence="12">
    <location>
        <begin position="914"/>
        <end position="972"/>
    </location>
</feature>
<feature type="disulfide bond" evidence="9">
    <location>
        <begin position="916"/>
        <end position="959"/>
    </location>
</feature>
<dbReference type="FunFam" id="2.10.70.10:FF:000026">
    <property type="entry name" value="Complement inhibitory factor H"/>
    <property type="match status" value="3"/>
</dbReference>
<evidence type="ECO:0000256" key="1">
    <source>
        <dbReference type="ARBA" id="ARBA00004328"/>
    </source>
</evidence>
<gene>
    <name evidence="14" type="primary">CFH</name>
</gene>
<dbReference type="InterPro" id="IPR035976">
    <property type="entry name" value="Sushi/SCR/CCP_sf"/>
</dbReference>
<keyword evidence="5 11" id="KW-0732">Signal</keyword>
<dbReference type="InParanoid" id="A0A6P7Y2M0"/>
<comment type="caution">
    <text evidence="9">Lacks conserved residue(s) required for the propagation of feature annotation.</text>
</comment>
<evidence type="ECO:0000256" key="6">
    <source>
        <dbReference type="ARBA" id="ARBA00022737"/>
    </source>
</evidence>
<keyword evidence="6" id="KW-0677">Repeat</keyword>
<feature type="domain" description="Sushi" evidence="12">
    <location>
        <begin position="514"/>
        <end position="573"/>
    </location>
</feature>
<evidence type="ECO:0000256" key="8">
    <source>
        <dbReference type="ARBA" id="ARBA00023180"/>
    </source>
</evidence>
<dbReference type="KEGG" id="muo:115471928"/>
<dbReference type="Proteomes" id="UP000515156">
    <property type="component" value="Chromosome 6"/>
</dbReference>
<dbReference type="FunFam" id="2.10.70.10:FF:000054">
    <property type="entry name" value="Complement inhibitory factor H"/>
    <property type="match status" value="1"/>
</dbReference>
<feature type="domain" description="Sushi" evidence="12">
    <location>
        <begin position="20"/>
        <end position="82"/>
    </location>
</feature>
<evidence type="ECO:0000256" key="3">
    <source>
        <dbReference type="ARBA" id="ARBA00022525"/>
    </source>
</evidence>
<dbReference type="SUPFAM" id="SSF57535">
    <property type="entry name" value="Complement control module/SCR domain"/>
    <property type="match status" value="20"/>
</dbReference>
<evidence type="ECO:0000313" key="13">
    <source>
        <dbReference type="Proteomes" id="UP000515156"/>
    </source>
</evidence>
<protein>
    <submittedName>
        <fullName evidence="14">Complement factor H isoform X1</fullName>
    </submittedName>
</protein>